<protein>
    <submittedName>
        <fullName evidence="3">Uncharacterized protein</fullName>
    </submittedName>
</protein>
<keyword evidence="4" id="KW-1185">Reference proteome</keyword>
<sequence>MAVTTAIGGDNGGDSARTAVTTAVAYSDCVFELLAAALALGIAGFDPLGSVVLVAALGLGARRAGVIALGGVSVGTSLLLALAGTFGLTELARRMGIHPPHIPHPVWLVAIAAVGLALVIWGIVYLRQRSTPPGSGDDGVDGDGGEPEQATDQRAGGRARPRSSSARALALSGLLVGLSSLADPAFWAMVVHAARWTRRSWTITEALIWVVCSHSLLITLVVVYLVVGATRVEHLVGEVTGSHATAVRRLVGIAAVGFGVVLLIDVAVAMTTGSWWFSL</sequence>
<name>A0A448NY95_9ACTN</name>
<accession>A0A448NY95</accession>
<evidence type="ECO:0000313" key="3">
    <source>
        <dbReference type="EMBL" id="VEI02926.1"/>
    </source>
</evidence>
<feature type="transmembrane region" description="Helical" evidence="2">
    <location>
        <begin position="66"/>
        <end position="86"/>
    </location>
</feature>
<feature type="transmembrane region" description="Helical" evidence="2">
    <location>
        <begin position="106"/>
        <end position="126"/>
    </location>
</feature>
<keyword evidence="2" id="KW-0472">Membrane</keyword>
<keyword evidence="2" id="KW-1133">Transmembrane helix</keyword>
<organism evidence="3 4">
    <name type="scientific">Acidipropionibacterium jensenii</name>
    <dbReference type="NCBI Taxonomy" id="1749"/>
    <lineage>
        <taxon>Bacteria</taxon>
        <taxon>Bacillati</taxon>
        <taxon>Actinomycetota</taxon>
        <taxon>Actinomycetes</taxon>
        <taxon>Propionibacteriales</taxon>
        <taxon>Propionibacteriaceae</taxon>
        <taxon>Acidipropionibacterium</taxon>
    </lineage>
</organism>
<proteinExistence type="predicted"/>
<evidence type="ECO:0000256" key="2">
    <source>
        <dbReference type="SAM" id="Phobius"/>
    </source>
</evidence>
<evidence type="ECO:0000256" key="1">
    <source>
        <dbReference type="SAM" id="MobiDB-lite"/>
    </source>
</evidence>
<gene>
    <name evidence="3" type="ORF">NCTC13652_01121</name>
</gene>
<keyword evidence="2" id="KW-0812">Transmembrane</keyword>
<feature type="transmembrane region" description="Helical" evidence="2">
    <location>
        <begin position="250"/>
        <end position="277"/>
    </location>
</feature>
<dbReference type="AlphaFoldDB" id="A0A448NY95"/>
<evidence type="ECO:0000313" key="4">
    <source>
        <dbReference type="Proteomes" id="UP000277858"/>
    </source>
</evidence>
<reference evidence="3 4" key="1">
    <citation type="submission" date="2018-12" db="EMBL/GenBank/DDBJ databases">
        <authorList>
            <consortium name="Pathogen Informatics"/>
        </authorList>
    </citation>
    <scope>NUCLEOTIDE SEQUENCE [LARGE SCALE GENOMIC DNA]</scope>
    <source>
        <strain evidence="3 4">NCTC13652</strain>
    </source>
</reference>
<feature type="transmembrane region" description="Helical" evidence="2">
    <location>
        <begin position="206"/>
        <end position="229"/>
    </location>
</feature>
<dbReference type="Proteomes" id="UP000277858">
    <property type="component" value="Chromosome"/>
</dbReference>
<dbReference type="EMBL" id="LR134473">
    <property type="protein sequence ID" value="VEI02926.1"/>
    <property type="molecule type" value="Genomic_DNA"/>
</dbReference>
<feature type="region of interest" description="Disordered" evidence="1">
    <location>
        <begin position="131"/>
        <end position="163"/>
    </location>
</feature>
<feature type="compositionally biased region" description="Low complexity" evidence="1">
    <location>
        <begin position="154"/>
        <end position="163"/>
    </location>
</feature>
<feature type="transmembrane region" description="Helical" evidence="2">
    <location>
        <begin position="168"/>
        <end position="194"/>
    </location>
</feature>
<feature type="transmembrane region" description="Helical" evidence="2">
    <location>
        <begin position="33"/>
        <end position="59"/>
    </location>
</feature>